<dbReference type="InterPro" id="IPR003593">
    <property type="entry name" value="AAA+_ATPase"/>
</dbReference>
<keyword evidence="1" id="KW-0813">Transport</keyword>
<protein>
    <submittedName>
        <fullName evidence="6">Heme ABC transporter ATP-binding protein</fullName>
    </submittedName>
</protein>
<organism evidence="6 7">
    <name type="scientific">Paenactinomyces guangxiensis</name>
    <dbReference type="NCBI Taxonomy" id="1490290"/>
    <lineage>
        <taxon>Bacteria</taxon>
        <taxon>Bacillati</taxon>
        <taxon>Bacillota</taxon>
        <taxon>Bacilli</taxon>
        <taxon>Bacillales</taxon>
        <taxon>Thermoactinomycetaceae</taxon>
        <taxon>Paenactinomyces</taxon>
    </lineage>
</organism>
<dbReference type="Pfam" id="PF00005">
    <property type="entry name" value="ABC_tran"/>
    <property type="match status" value="1"/>
</dbReference>
<dbReference type="Proteomes" id="UP000535491">
    <property type="component" value="Unassembled WGS sequence"/>
</dbReference>
<dbReference type="SUPFAM" id="SSF52540">
    <property type="entry name" value="P-loop containing nucleoside triphosphate hydrolases"/>
    <property type="match status" value="1"/>
</dbReference>
<sequence length="269" mass="30467">MLSAKGLKKSYGERVILDRVDLRLERGECLGILGPNGSGKSTLVKLITGEERPDQGGIWLAEKELSAYSPKERAKKMAVLSQESIGPVPYSVEDVVKMGRHPYQGSWPWLRPADNKIVQDVMKETDVFPLRDRFVSQLSGGERQRVAIAKAMAQEPELLVLDEPTTYLDIQYQLAILDLLKSWQERKQLAILIVLHDLNLAAQYCDRLLLLKEGRTVKAGKPEEVIQPAWIEEVYGVKPLVIYHPQLQVPQVFLQSNRKNSLTLHHYHG</sequence>
<dbReference type="EMBL" id="JACEIQ010000010">
    <property type="protein sequence ID" value="MBA4494818.1"/>
    <property type="molecule type" value="Genomic_DNA"/>
</dbReference>
<evidence type="ECO:0000256" key="2">
    <source>
        <dbReference type="ARBA" id="ARBA00022741"/>
    </source>
</evidence>
<keyword evidence="2" id="KW-0547">Nucleotide-binding</keyword>
<gene>
    <name evidence="6" type="ORF">H1191_10920</name>
</gene>
<dbReference type="Gene3D" id="3.40.50.300">
    <property type="entry name" value="P-loop containing nucleotide triphosphate hydrolases"/>
    <property type="match status" value="1"/>
</dbReference>
<accession>A0A7W1WRV7</accession>
<name>A0A7W1WRV7_9BACL</name>
<dbReference type="InterPro" id="IPR017871">
    <property type="entry name" value="ABC_transporter-like_CS"/>
</dbReference>
<dbReference type="GO" id="GO:0005524">
    <property type="term" value="F:ATP binding"/>
    <property type="evidence" value="ECO:0007669"/>
    <property type="project" value="UniProtKB-KW"/>
</dbReference>
<dbReference type="InterPro" id="IPR027417">
    <property type="entry name" value="P-loop_NTPase"/>
</dbReference>
<dbReference type="PANTHER" id="PTHR42794:SF1">
    <property type="entry name" value="HEMIN IMPORT ATP-BINDING PROTEIN HMUV"/>
    <property type="match status" value="1"/>
</dbReference>
<dbReference type="CDD" id="cd03214">
    <property type="entry name" value="ABC_Iron-Siderophores_B12_Hemin"/>
    <property type="match status" value="1"/>
</dbReference>
<dbReference type="GO" id="GO:0016887">
    <property type="term" value="F:ATP hydrolysis activity"/>
    <property type="evidence" value="ECO:0007669"/>
    <property type="project" value="InterPro"/>
</dbReference>
<proteinExistence type="predicted"/>
<dbReference type="PROSITE" id="PS50893">
    <property type="entry name" value="ABC_TRANSPORTER_2"/>
    <property type="match status" value="1"/>
</dbReference>
<dbReference type="SMART" id="SM00382">
    <property type="entry name" value="AAA"/>
    <property type="match status" value="1"/>
</dbReference>
<reference evidence="6 7" key="1">
    <citation type="submission" date="2020-07" db="EMBL/GenBank/DDBJ databases">
        <authorList>
            <person name="Feng H."/>
        </authorList>
    </citation>
    <scope>NUCLEOTIDE SEQUENCE [LARGE SCALE GENOMIC DNA]</scope>
    <source>
        <strain evidence="7">s-10</strain>
    </source>
</reference>
<dbReference type="FunFam" id="3.40.50.300:FF:000134">
    <property type="entry name" value="Iron-enterobactin ABC transporter ATP-binding protein"/>
    <property type="match status" value="1"/>
</dbReference>
<evidence type="ECO:0000313" key="7">
    <source>
        <dbReference type="Proteomes" id="UP000535491"/>
    </source>
</evidence>
<evidence type="ECO:0000256" key="1">
    <source>
        <dbReference type="ARBA" id="ARBA00022448"/>
    </source>
</evidence>
<evidence type="ECO:0000256" key="4">
    <source>
        <dbReference type="ARBA" id="ARBA00022967"/>
    </source>
</evidence>
<dbReference type="NCBIfam" id="NF010068">
    <property type="entry name" value="PRK13548.1"/>
    <property type="match status" value="1"/>
</dbReference>
<dbReference type="PROSITE" id="PS00211">
    <property type="entry name" value="ABC_TRANSPORTER_1"/>
    <property type="match status" value="1"/>
</dbReference>
<keyword evidence="3 6" id="KW-0067">ATP-binding</keyword>
<keyword evidence="7" id="KW-1185">Reference proteome</keyword>
<comment type="caution">
    <text evidence="6">The sequence shown here is derived from an EMBL/GenBank/DDBJ whole genome shotgun (WGS) entry which is preliminary data.</text>
</comment>
<evidence type="ECO:0000256" key="3">
    <source>
        <dbReference type="ARBA" id="ARBA00022840"/>
    </source>
</evidence>
<evidence type="ECO:0000259" key="5">
    <source>
        <dbReference type="PROSITE" id="PS50893"/>
    </source>
</evidence>
<dbReference type="AlphaFoldDB" id="A0A7W1WRV7"/>
<keyword evidence="4" id="KW-1278">Translocase</keyword>
<evidence type="ECO:0000313" key="6">
    <source>
        <dbReference type="EMBL" id="MBA4494818.1"/>
    </source>
</evidence>
<dbReference type="InterPro" id="IPR003439">
    <property type="entry name" value="ABC_transporter-like_ATP-bd"/>
</dbReference>
<dbReference type="RefSeq" id="WP_181752062.1">
    <property type="nucleotide sequence ID" value="NZ_JACEIQ010000010.1"/>
</dbReference>
<dbReference type="PANTHER" id="PTHR42794">
    <property type="entry name" value="HEMIN IMPORT ATP-BINDING PROTEIN HMUV"/>
    <property type="match status" value="1"/>
</dbReference>
<feature type="domain" description="ABC transporter" evidence="5">
    <location>
        <begin position="2"/>
        <end position="238"/>
    </location>
</feature>